<organism evidence="1 2">
    <name type="scientific">Friedmanniomyces endolithicus</name>
    <dbReference type="NCBI Taxonomy" id="329885"/>
    <lineage>
        <taxon>Eukaryota</taxon>
        <taxon>Fungi</taxon>
        <taxon>Dikarya</taxon>
        <taxon>Ascomycota</taxon>
        <taxon>Pezizomycotina</taxon>
        <taxon>Dothideomycetes</taxon>
        <taxon>Dothideomycetidae</taxon>
        <taxon>Mycosphaerellales</taxon>
        <taxon>Teratosphaeriaceae</taxon>
        <taxon>Friedmanniomyces</taxon>
    </lineage>
</organism>
<accession>A0AAN6H332</accession>
<keyword evidence="2" id="KW-1185">Reference proteome</keyword>
<comment type="caution">
    <text evidence="1">The sequence shown here is derived from an EMBL/GenBank/DDBJ whole genome shotgun (WGS) entry which is preliminary data.</text>
</comment>
<proteinExistence type="predicted"/>
<reference evidence="1" key="1">
    <citation type="submission" date="2023-06" db="EMBL/GenBank/DDBJ databases">
        <title>Black Yeasts Isolated from many extreme environments.</title>
        <authorList>
            <person name="Coleine C."/>
            <person name="Stajich J.E."/>
            <person name="Selbmann L."/>
        </authorList>
    </citation>
    <scope>NUCLEOTIDE SEQUENCE</scope>
    <source>
        <strain evidence="1">CCFEE 5200</strain>
    </source>
</reference>
<protein>
    <submittedName>
        <fullName evidence="1">Uncharacterized protein</fullName>
    </submittedName>
</protein>
<gene>
    <name evidence="1" type="ORF">LTR91_023564</name>
</gene>
<dbReference type="EMBL" id="JAUJLE010000526">
    <property type="protein sequence ID" value="KAK0953947.1"/>
    <property type="molecule type" value="Genomic_DNA"/>
</dbReference>
<sequence>MSSGSNYDLLATIDSARTIETSKSGPTAHTDAHQRPVQWVPTAIRDRSIAHMLVISPFEAQELYSRVYTSDTVALHLYAPRCNSDFRSLDRLDFYTFSRQVAASMIHPRLVVQLNLFAGQLYISDYEDFKYWVGEEDIPLLLLVGDGVLGKHIGGKRFGGDAEKRVESHAITRLWKLGWKEDVVDERFVRVHRA</sequence>
<dbReference type="Proteomes" id="UP001175353">
    <property type="component" value="Unassembled WGS sequence"/>
</dbReference>
<name>A0AAN6H332_9PEZI</name>
<evidence type="ECO:0000313" key="2">
    <source>
        <dbReference type="Proteomes" id="UP001175353"/>
    </source>
</evidence>
<evidence type="ECO:0000313" key="1">
    <source>
        <dbReference type="EMBL" id="KAK0953947.1"/>
    </source>
</evidence>
<dbReference type="AlphaFoldDB" id="A0AAN6H332"/>